<reference evidence="1" key="1">
    <citation type="submission" date="2021-06" db="EMBL/GenBank/DDBJ databases">
        <authorList>
            <person name="Ellington A.J."/>
            <person name="Bryan N.C."/>
            <person name="Christner B.C."/>
            <person name="Reisch C.R."/>
        </authorList>
    </citation>
    <scope>NUCLEOTIDE SEQUENCE</scope>
    <source>
        <strain evidence="1">L6-1</strain>
    </source>
</reference>
<protein>
    <submittedName>
        <fullName evidence="1">CDP-glycerol:glycerophosphate glycerophosphotransferase</fullName>
    </submittedName>
</protein>
<name>A0ACD1E7E1_9MICO</name>
<keyword evidence="2" id="KW-1185">Reference proteome</keyword>
<evidence type="ECO:0000313" key="1">
    <source>
        <dbReference type="EMBL" id="QWS34806.1"/>
    </source>
</evidence>
<sequence>MDTTGNGDDGMELEARGATDDRQAAWPFQVSAVIATYNVARYLPAFLRSLAEQAVGIEKVQLVFVDDGSTDGGLQILQDWAVGREHHVRVLAQENRWVAEARNAGLEHATGEWVTFTDPDDVLDPQYFVEVFKFIALYGDSARPEPVNLLAAHQMRLLESGEIRDNHPQRRKFGKGSRIVNLHADPIIQLSVNSSFMRNSLIREHGLRFDDRVRPNFEDGHFIARYMLLTRSERTGLMASAKYLYRTRGDGSSLLEKSFRMREKYTAVLEHGYLDVLRLATAEYETVPRWVENTVLYDLFWYFKEQLAVQSLSAAAPVDVLPRFHELVREIRALVADEAVRSFDLMHVEFAVRQALLQGYSGEPIRQDYVRLSDVDEGRQQVKVSYWFSGELPDESFEVDGETVEPVHETVRDYTFYGRTLIRERHLWFERGLRTKVRLDGVLMQVTRGEVMAGPEGLTNRQINPAIMGIRKQVRDRFAPDDVDALRHGVRRLRQSWRKTRRNFSKTNLSDEVLEFSLKTSRVRNRYQHAWVFMDRDTDANDNAEHLYRWVRDNRPDINAWFVLREDSADWARLQADGFRLVAHGSWQWKLLMLHADHLASSHADAYVTQPLNQRRYGRSRFRYTFLQHGVIHNDLSRWLSWKKIDVFVTTTPAEHQAIAGHGPYSFSSHEVALTGLPRHDALLRRRRAVRPADRDLLLVMPTWRQNLLGERVEGSNKRLPIKDFGASEYAREYRALLGSRELQDLAAQHGKTLAFMPHPNMRVYLEEFDLPAHVRILDFARDNVQDVLARTAAFVTDYSSLAFDAAYIDVPLVYFQFDRESFFDGTHVGRQGYFDFTRNGFGPVERDGDAVVRALQAHASRGFENTAPYDERVRDTFVFRDGKNCERVVAAMEALTSGH</sequence>
<organism evidence="1 2">
    <name type="scientific">Curtobacterium aetherium</name>
    <dbReference type="NCBI Taxonomy" id="2841594"/>
    <lineage>
        <taxon>Bacteria</taxon>
        <taxon>Bacillati</taxon>
        <taxon>Actinomycetota</taxon>
        <taxon>Actinomycetes</taxon>
        <taxon>Micrococcales</taxon>
        <taxon>Microbacteriaceae</taxon>
        <taxon>Curtobacterium</taxon>
    </lineage>
</organism>
<dbReference type="Proteomes" id="UP000681794">
    <property type="component" value="Chromosome"/>
</dbReference>
<gene>
    <name evidence="1" type="ORF">KM842_06660</name>
</gene>
<proteinExistence type="predicted"/>
<evidence type="ECO:0000313" key="2">
    <source>
        <dbReference type="Proteomes" id="UP000681794"/>
    </source>
</evidence>
<dbReference type="EMBL" id="CP076544">
    <property type="protein sequence ID" value="QWS34806.1"/>
    <property type="molecule type" value="Genomic_DNA"/>
</dbReference>
<accession>A0ACD1E7E1</accession>